<dbReference type="AlphaFoldDB" id="A0A8J6T6U5"/>
<accession>A0A8J6T6U5</accession>
<protein>
    <submittedName>
        <fullName evidence="1">Uncharacterized protein</fullName>
    </submittedName>
</protein>
<name>A0A8J6T6U5_9DELT</name>
<comment type="caution">
    <text evidence="1">The sequence shown here is derived from an EMBL/GenBank/DDBJ whole genome shotgun (WGS) entry which is preliminary data.</text>
</comment>
<dbReference type="Proteomes" id="UP000650524">
    <property type="component" value="Unassembled WGS sequence"/>
</dbReference>
<proteinExistence type="predicted"/>
<evidence type="ECO:0000313" key="2">
    <source>
        <dbReference type="Proteomes" id="UP000650524"/>
    </source>
</evidence>
<gene>
    <name evidence="1" type="ORF">H8E19_02405</name>
</gene>
<organism evidence="1 2">
    <name type="scientific">Candidatus Desulfacyla euxinica</name>
    <dbReference type="NCBI Taxonomy" id="2841693"/>
    <lineage>
        <taxon>Bacteria</taxon>
        <taxon>Deltaproteobacteria</taxon>
        <taxon>Candidatus Desulfacyla</taxon>
    </lineage>
</organism>
<sequence length="177" mass="19873">MKIKIWSVLFILILFTACTPTKKIKNWISSPSVQKGGNKYFGARFEPLKGDKKFFVSFRLSVMNKTDKSLEIDWNKTRYIYKGQPYGGFVFYGINPADIKNSIPPDLIAPGQLFSKEIFPTNLVAFTPIREEVLNTKGKGIYPGPIPAGKNGISLVIMKGEQEIVEKIVLNIRAVAK</sequence>
<reference evidence="1 2" key="1">
    <citation type="submission" date="2020-08" db="EMBL/GenBank/DDBJ databases">
        <title>Bridging the membrane lipid divide: bacteria of the FCB group superphylum have the potential to synthesize archaeal ether lipids.</title>
        <authorList>
            <person name="Villanueva L."/>
            <person name="Von Meijenfeldt F.A.B."/>
            <person name="Westbye A.B."/>
            <person name="Yadav S."/>
            <person name="Hopmans E.C."/>
            <person name="Dutilh B.E."/>
            <person name="Sinninghe Damste J.S."/>
        </authorList>
    </citation>
    <scope>NUCLEOTIDE SEQUENCE [LARGE SCALE GENOMIC DNA]</scope>
    <source>
        <strain evidence="1">NIOZ-UU27</strain>
    </source>
</reference>
<evidence type="ECO:0000313" key="1">
    <source>
        <dbReference type="EMBL" id="MBC8176229.1"/>
    </source>
</evidence>
<dbReference type="EMBL" id="JACNJD010000114">
    <property type="protein sequence ID" value="MBC8176229.1"/>
    <property type="molecule type" value="Genomic_DNA"/>
</dbReference>
<dbReference type="PROSITE" id="PS51257">
    <property type="entry name" value="PROKAR_LIPOPROTEIN"/>
    <property type="match status" value="1"/>
</dbReference>